<keyword evidence="4" id="KW-1185">Reference proteome</keyword>
<accession>A0AAV5EIQ7</accession>
<reference evidence="3" key="1">
    <citation type="journal article" date="2018" name="DNA Res.">
        <title>Multiple hybrid de novo genome assembly of finger millet, an orphan allotetraploid crop.</title>
        <authorList>
            <person name="Hatakeyama M."/>
            <person name="Aluri S."/>
            <person name="Balachadran M.T."/>
            <person name="Sivarajan S.R."/>
            <person name="Patrignani A."/>
            <person name="Gruter S."/>
            <person name="Poveda L."/>
            <person name="Shimizu-Inatsugi R."/>
            <person name="Baeten J."/>
            <person name="Francoijs K.J."/>
            <person name="Nataraja K.N."/>
            <person name="Reddy Y.A.N."/>
            <person name="Phadnis S."/>
            <person name="Ravikumar R.L."/>
            <person name="Schlapbach R."/>
            <person name="Sreeman S.M."/>
            <person name="Shimizu K.K."/>
        </authorList>
    </citation>
    <scope>NUCLEOTIDE SEQUENCE</scope>
</reference>
<feature type="region of interest" description="Disordered" evidence="1">
    <location>
        <begin position="1"/>
        <end position="23"/>
    </location>
</feature>
<comment type="caution">
    <text evidence="3">The sequence shown here is derived from an EMBL/GenBank/DDBJ whole genome shotgun (WGS) entry which is preliminary data.</text>
</comment>
<sequence length="109" mass="11333">MGKTGEADQAAPRPSPVTSSGGFSGCWYGAAVCKIVNAKCVSVLLLAVGGFLSALFLLLHLRVSGAIPDDPGILAGKTPRISLSTRFHRKSRCGARYHSGSNNIDCTSI</sequence>
<evidence type="ECO:0000256" key="2">
    <source>
        <dbReference type="SAM" id="Phobius"/>
    </source>
</evidence>
<feature type="transmembrane region" description="Helical" evidence="2">
    <location>
        <begin position="41"/>
        <end position="59"/>
    </location>
</feature>
<dbReference type="Proteomes" id="UP001054889">
    <property type="component" value="Unassembled WGS sequence"/>
</dbReference>
<keyword evidence="2" id="KW-1133">Transmembrane helix</keyword>
<dbReference type="PROSITE" id="PS51257">
    <property type="entry name" value="PROKAR_LIPOPROTEIN"/>
    <property type="match status" value="1"/>
</dbReference>
<protein>
    <submittedName>
        <fullName evidence="3">Uncharacterized protein</fullName>
    </submittedName>
</protein>
<dbReference type="AlphaFoldDB" id="A0AAV5EIQ7"/>
<name>A0AAV5EIQ7_ELECO</name>
<evidence type="ECO:0000313" key="4">
    <source>
        <dbReference type="Proteomes" id="UP001054889"/>
    </source>
</evidence>
<evidence type="ECO:0000256" key="1">
    <source>
        <dbReference type="SAM" id="MobiDB-lite"/>
    </source>
</evidence>
<keyword evidence="2" id="KW-0472">Membrane</keyword>
<dbReference type="EMBL" id="BQKI01000075">
    <property type="protein sequence ID" value="GJN22401.1"/>
    <property type="molecule type" value="Genomic_DNA"/>
</dbReference>
<gene>
    <name evidence="3" type="primary">gb09957</name>
    <name evidence="3" type="ORF">PR202_gb09957</name>
</gene>
<organism evidence="3 4">
    <name type="scientific">Eleusine coracana subsp. coracana</name>
    <dbReference type="NCBI Taxonomy" id="191504"/>
    <lineage>
        <taxon>Eukaryota</taxon>
        <taxon>Viridiplantae</taxon>
        <taxon>Streptophyta</taxon>
        <taxon>Embryophyta</taxon>
        <taxon>Tracheophyta</taxon>
        <taxon>Spermatophyta</taxon>
        <taxon>Magnoliopsida</taxon>
        <taxon>Liliopsida</taxon>
        <taxon>Poales</taxon>
        <taxon>Poaceae</taxon>
        <taxon>PACMAD clade</taxon>
        <taxon>Chloridoideae</taxon>
        <taxon>Cynodonteae</taxon>
        <taxon>Eleusininae</taxon>
        <taxon>Eleusine</taxon>
    </lineage>
</organism>
<reference evidence="3" key="2">
    <citation type="submission" date="2021-12" db="EMBL/GenBank/DDBJ databases">
        <title>Resequencing data analysis of finger millet.</title>
        <authorList>
            <person name="Hatakeyama M."/>
            <person name="Aluri S."/>
            <person name="Balachadran M.T."/>
            <person name="Sivarajan S.R."/>
            <person name="Poveda L."/>
            <person name="Shimizu-Inatsugi R."/>
            <person name="Schlapbach R."/>
            <person name="Sreeman S.M."/>
            <person name="Shimizu K.K."/>
        </authorList>
    </citation>
    <scope>NUCLEOTIDE SEQUENCE</scope>
</reference>
<evidence type="ECO:0000313" key="3">
    <source>
        <dbReference type="EMBL" id="GJN22401.1"/>
    </source>
</evidence>
<keyword evidence="2" id="KW-0812">Transmembrane</keyword>
<proteinExistence type="predicted"/>